<name>A0ABP6Q2P2_9ACTN</name>
<keyword evidence="2" id="KW-0175">Coiled coil</keyword>
<keyword evidence="1" id="KW-0238">DNA-binding</keyword>
<dbReference type="Proteomes" id="UP001501237">
    <property type="component" value="Unassembled WGS sequence"/>
</dbReference>
<gene>
    <name evidence="4" type="ORF">GCM10010468_15080</name>
</gene>
<dbReference type="SUPFAM" id="SSF46955">
    <property type="entry name" value="Putative DNA-binding domain"/>
    <property type="match status" value="1"/>
</dbReference>
<dbReference type="SMART" id="SM00422">
    <property type="entry name" value="HTH_MERR"/>
    <property type="match status" value="1"/>
</dbReference>
<dbReference type="Pfam" id="PF13411">
    <property type="entry name" value="MerR_1"/>
    <property type="match status" value="1"/>
</dbReference>
<sequence length="111" mass="12892">MLAIDDDHAPLYTVGQVASMLGVQQAFLRRLDEHGVLSPSRTEGRQRRYSRLEIQRLQYVHDLVEQGMTLAAVRKILELEDRVRELEDALKRMPKTRKRASVPPLDERFIP</sequence>
<evidence type="ECO:0000259" key="3">
    <source>
        <dbReference type="PROSITE" id="PS50937"/>
    </source>
</evidence>
<organism evidence="4 5">
    <name type="scientific">Actinocorallia longicatena</name>
    <dbReference type="NCBI Taxonomy" id="111803"/>
    <lineage>
        <taxon>Bacteria</taxon>
        <taxon>Bacillati</taxon>
        <taxon>Actinomycetota</taxon>
        <taxon>Actinomycetes</taxon>
        <taxon>Streptosporangiales</taxon>
        <taxon>Thermomonosporaceae</taxon>
        <taxon>Actinocorallia</taxon>
    </lineage>
</organism>
<dbReference type="EMBL" id="BAAAUV010000003">
    <property type="protein sequence ID" value="GAA3201731.1"/>
    <property type="molecule type" value="Genomic_DNA"/>
</dbReference>
<dbReference type="InterPro" id="IPR009061">
    <property type="entry name" value="DNA-bd_dom_put_sf"/>
</dbReference>
<feature type="domain" description="HTH merR-type" evidence="3">
    <location>
        <begin position="11"/>
        <end position="79"/>
    </location>
</feature>
<dbReference type="InterPro" id="IPR047057">
    <property type="entry name" value="MerR_fam"/>
</dbReference>
<accession>A0ABP6Q2P2</accession>
<evidence type="ECO:0000256" key="2">
    <source>
        <dbReference type="SAM" id="Coils"/>
    </source>
</evidence>
<dbReference type="PANTHER" id="PTHR30204:SF93">
    <property type="entry name" value="HTH MERR-TYPE DOMAIN-CONTAINING PROTEIN"/>
    <property type="match status" value="1"/>
</dbReference>
<feature type="coiled-coil region" evidence="2">
    <location>
        <begin position="69"/>
        <end position="96"/>
    </location>
</feature>
<comment type="caution">
    <text evidence="4">The sequence shown here is derived from an EMBL/GenBank/DDBJ whole genome shotgun (WGS) entry which is preliminary data.</text>
</comment>
<protein>
    <recommendedName>
        <fullName evidence="3">HTH merR-type domain-containing protein</fullName>
    </recommendedName>
</protein>
<proteinExistence type="predicted"/>
<reference evidence="5" key="1">
    <citation type="journal article" date="2019" name="Int. J. Syst. Evol. Microbiol.">
        <title>The Global Catalogue of Microorganisms (GCM) 10K type strain sequencing project: providing services to taxonomists for standard genome sequencing and annotation.</title>
        <authorList>
            <consortium name="The Broad Institute Genomics Platform"/>
            <consortium name="The Broad Institute Genome Sequencing Center for Infectious Disease"/>
            <person name="Wu L."/>
            <person name="Ma J."/>
        </authorList>
    </citation>
    <scope>NUCLEOTIDE SEQUENCE [LARGE SCALE GENOMIC DNA]</scope>
    <source>
        <strain evidence="5">JCM 9377</strain>
    </source>
</reference>
<dbReference type="InterPro" id="IPR000551">
    <property type="entry name" value="MerR-type_HTH_dom"/>
</dbReference>
<dbReference type="PANTHER" id="PTHR30204">
    <property type="entry name" value="REDOX-CYCLING DRUG-SENSING TRANSCRIPTIONAL ACTIVATOR SOXR"/>
    <property type="match status" value="1"/>
</dbReference>
<dbReference type="Gene3D" id="1.10.1660.10">
    <property type="match status" value="1"/>
</dbReference>
<keyword evidence="5" id="KW-1185">Reference proteome</keyword>
<evidence type="ECO:0000313" key="4">
    <source>
        <dbReference type="EMBL" id="GAA3201731.1"/>
    </source>
</evidence>
<dbReference type="RefSeq" id="WP_344823782.1">
    <property type="nucleotide sequence ID" value="NZ_BAAAUV010000003.1"/>
</dbReference>
<dbReference type="PROSITE" id="PS50937">
    <property type="entry name" value="HTH_MERR_2"/>
    <property type="match status" value="1"/>
</dbReference>
<evidence type="ECO:0000256" key="1">
    <source>
        <dbReference type="ARBA" id="ARBA00023125"/>
    </source>
</evidence>
<evidence type="ECO:0000313" key="5">
    <source>
        <dbReference type="Proteomes" id="UP001501237"/>
    </source>
</evidence>